<dbReference type="InterPro" id="IPR020583">
    <property type="entry name" value="Inositol_monoP_metal-BS"/>
</dbReference>
<keyword evidence="3 4" id="KW-0460">Magnesium</keyword>
<dbReference type="PANTHER" id="PTHR20854">
    <property type="entry name" value="INOSITOL MONOPHOSPHATASE"/>
    <property type="match status" value="1"/>
</dbReference>
<dbReference type="GO" id="GO:0046872">
    <property type="term" value="F:metal ion binding"/>
    <property type="evidence" value="ECO:0007669"/>
    <property type="project" value="UniProtKB-KW"/>
</dbReference>
<feature type="binding site" evidence="4">
    <location>
        <position position="92"/>
    </location>
    <ligand>
        <name>Mg(2+)</name>
        <dbReference type="ChEBI" id="CHEBI:18420"/>
        <label>1</label>
        <note>catalytic</note>
    </ligand>
</feature>
<keyword evidence="2" id="KW-0378">Hydrolase</keyword>
<dbReference type="GO" id="GO:0006020">
    <property type="term" value="P:inositol metabolic process"/>
    <property type="evidence" value="ECO:0007669"/>
    <property type="project" value="TreeGrafter"/>
</dbReference>
<feature type="binding site" evidence="4">
    <location>
        <position position="89"/>
    </location>
    <ligand>
        <name>Mg(2+)</name>
        <dbReference type="ChEBI" id="CHEBI:18420"/>
        <label>1</label>
        <note>catalytic</note>
    </ligand>
</feature>
<evidence type="ECO:0000256" key="3">
    <source>
        <dbReference type="ARBA" id="ARBA00022842"/>
    </source>
</evidence>
<comment type="cofactor">
    <cofactor evidence="4">
        <name>Mg(2+)</name>
        <dbReference type="ChEBI" id="CHEBI:18420"/>
    </cofactor>
</comment>
<dbReference type="Pfam" id="PF00459">
    <property type="entry name" value="Inositol_P"/>
    <property type="match status" value="1"/>
</dbReference>
<dbReference type="PANTHER" id="PTHR20854:SF4">
    <property type="entry name" value="INOSITOL-1-MONOPHOSPHATASE-RELATED"/>
    <property type="match status" value="1"/>
</dbReference>
<evidence type="ECO:0000313" key="6">
    <source>
        <dbReference type="Proteomes" id="UP000321534"/>
    </source>
</evidence>
<accession>A0A512D5A8</accession>
<keyword evidence="1 4" id="KW-0479">Metal-binding</keyword>
<proteinExistence type="predicted"/>
<evidence type="ECO:0000313" key="5">
    <source>
        <dbReference type="EMBL" id="GEO31651.1"/>
    </source>
</evidence>
<dbReference type="CDD" id="cd01637">
    <property type="entry name" value="IMPase_like"/>
    <property type="match status" value="1"/>
</dbReference>
<reference evidence="5 6" key="1">
    <citation type="submission" date="2019-07" db="EMBL/GenBank/DDBJ databases">
        <title>Whole genome shotgun sequence of Terrabacter aerolatus NBRC 106305.</title>
        <authorList>
            <person name="Hosoyama A."/>
            <person name="Uohara A."/>
            <person name="Ohji S."/>
            <person name="Ichikawa N."/>
        </authorList>
    </citation>
    <scope>NUCLEOTIDE SEQUENCE [LARGE SCALE GENOMIC DNA]</scope>
    <source>
        <strain evidence="5 6">NBRC 106305</strain>
    </source>
</reference>
<feature type="binding site" evidence="4">
    <location>
        <position position="210"/>
    </location>
    <ligand>
        <name>Mg(2+)</name>
        <dbReference type="ChEBI" id="CHEBI:18420"/>
        <label>1</label>
        <note>catalytic</note>
    </ligand>
</feature>
<organism evidence="5 6">
    <name type="scientific">Terrabacter aerolatus</name>
    <dbReference type="NCBI Taxonomy" id="422442"/>
    <lineage>
        <taxon>Bacteria</taxon>
        <taxon>Bacillati</taxon>
        <taxon>Actinomycetota</taxon>
        <taxon>Actinomycetes</taxon>
        <taxon>Micrococcales</taxon>
        <taxon>Intrasporangiaceae</taxon>
        <taxon>Terrabacter</taxon>
    </lineage>
</organism>
<dbReference type="GO" id="GO:0008934">
    <property type="term" value="F:inositol monophosphate 1-phosphatase activity"/>
    <property type="evidence" value="ECO:0007669"/>
    <property type="project" value="TreeGrafter"/>
</dbReference>
<dbReference type="Gene3D" id="3.30.540.10">
    <property type="entry name" value="Fructose-1,6-Bisphosphatase, subunit A, domain 1"/>
    <property type="match status" value="1"/>
</dbReference>
<protein>
    <submittedName>
        <fullName evidence="5">Inositol monophosphatase</fullName>
    </submittedName>
</protein>
<dbReference type="Gene3D" id="3.40.190.80">
    <property type="match status" value="1"/>
</dbReference>
<dbReference type="SUPFAM" id="SSF56655">
    <property type="entry name" value="Carbohydrate phosphatase"/>
    <property type="match status" value="1"/>
</dbReference>
<dbReference type="Proteomes" id="UP000321534">
    <property type="component" value="Unassembled WGS sequence"/>
</dbReference>
<comment type="caution">
    <text evidence="5">The sequence shown here is derived from an EMBL/GenBank/DDBJ whole genome shotgun (WGS) entry which is preliminary data.</text>
</comment>
<dbReference type="InterPro" id="IPR000760">
    <property type="entry name" value="Inositol_monophosphatase-like"/>
</dbReference>
<evidence type="ECO:0000256" key="1">
    <source>
        <dbReference type="ARBA" id="ARBA00022723"/>
    </source>
</evidence>
<dbReference type="GO" id="GO:0007165">
    <property type="term" value="P:signal transduction"/>
    <property type="evidence" value="ECO:0007669"/>
    <property type="project" value="TreeGrafter"/>
</dbReference>
<dbReference type="AlphaFoldDB" id="A0A512D5A8"/>
<dbReference type="PRINTS" id="PR00377">
    <property type="entry name" value="IMPHPHTASES"/>
</dbReference>
<dbReference type="RefSeq" id="WP_147068035.1">
    <property type="nucleotide sequence ID" value="NZ_BAAARO010000019.1"/>
</dbReference>
<keyword evidence="6" id="KW-1185">Reference proteome</keyword>
<dbReference type="OrthoDB" id="9772456at2"/>
<feature type="binding site" evidence="4">
    <location>
        <position position="66"/>
    </location>
    <ligand>
        <name>Mg(2+)</name>
        <dbReference type="ChEBI" id="CHEBI:18420"/>
        <label>1</label>
        <note>catalytic</note>
    </ligand>
</feature>
<evidence type="ECO:0000256" key="4">
    <source>
        <dbReference type="PIRSR" id="PIRSR600760-2"/>
    </source>
</evidence>
<dbReference type="PROSITE" id="PS00629">
    <property type="entry name" value="IMP_1"/>
    <property type="match status" value="1"/>
</dbReference>
<dbReference type="EMBL" id="BJYX01000023">
    <property type="protein sequence ID" value="GEO31651.1"/>
    <property type="molecule type" value="Genomic_DNA"/>
</dbReference>
<gene>
    <name evidence="5" type="ORF">TAE01_34610</name>
</gene>
<name>A0A512D5A8_9MICO</name>
<evidence type="ECO:0000256" key="2">
    <source>
        <dbReference type="ARBA" id="ARBA00022801"/>
    </source>
</evidence>
<sequence length="266" mass="28557">MQTDEVLSLLKDVAEQVINPRFRALADGEIHEKRPGDLVTDADREAEVLITAALNEAYPDAVVLGEETFAGDPALMDRYAAAEHAFTVDPVDGTKNFVHGSKDHAVMVSETVAGEAVRAWIWQPQHEVGYVAEHGSGTWRHDADGTQRLTVPERGDAQLRGRTSRRAWIGQSLAGLEPMTLTWVSCGIDYPKLVEGEADYILYAGAAPWDHVPGSLLLAEAGGRLGTTEGVTYSPRDIAPPGLVAAGSPTAYDHVCRALASSAHLP</sequence>